<sequence>MPVISQNPQKATGRFVLIMLLIGLLFALLLGAARLVFSDADSGQDACIAAHAAERGVSPEQLRSERRRQEDLVAILSTCSGMAP</sequence>
<organism evidence="1 2">
    <name type="scientific">Collimonas pratensis</name>
    <dbReference type="NCBI Taxonomy" id="279113"/>
    <lineage>
        <taxon>Bacteria</taxon>
        <taxon>Pseudomonadati</taxon>
        <taxon>Pseudomonadota</taxon>
        <taxon>Betaproteobacteria</taxon>
        <taxon>Burkholderiales</taxon>
        <taxon>Oxalobacteraceae</taxon>
        <taxon>Collimonas</taxon>
    </lineage>
</organism>
<dbReference type="PATRIC" id="fig|279113.9.peg.129"/>
<proteinExistence type="predicted"/>
<dbReference type="STRING" id="279113.CPter91_0128"/>
<dbReference type="KEGG" id="cpra:CPter91_0128"/>
<dbReference type="OrthoDB" id="8780181at2"/>
<gene>
    <name evidence="1" type="ORF">CPter91_0128</name>
</gene>
<name>A0A127PXL0_9BURK</name>
<dbReference type="AlphaFoldDB" id="A0A127PXL0"/>
<protein>
    <submittedName>
        <fullName evidence="1">Uncharacterized protein</fullName>
    </submittedName>
</protein>
<accession>A0A127PXL0</accession>
<reference evidence="1 2" key="1">
    <citation type="submission" date="2015-11" db="EMBL/GenBank/DDBJ databases">
        <title>Exploring the genomic traits of fungus-feeding bacterial genus Collimonas.</title>
        <authorList>
            <person name="Song C."/>
            <person name="Schmidt R."/>
            <person name="de Jager V."/>
            <person name="Krzyzanowska D."/>
            <person name="Jongedijk E."/>
            <person name="Cankar K."/>
            <person name="Beekwilder J."/>
            <person name="van Veen A."/>
            <person name="de Boer W."/>
            <person name="van Veen J.A."/>
            <person name="Garbeva P."/>
        </authorList>
    </citation>
    <scope>NUCLEOTIDE SEQUENCE [LARGE SCALE GENOMIC DNA]</scope>
    <source>
        <strain evidence="1 2">Ter91</strain>
    </source>
</reference>
<dbReference type="RefSeq" id="WP_061935584.1">
    <property type="nucleotide sequence ID" value="NZ_CP013234.1"/>
</dbReference>
<evidence type="ECO:0000313" key="1">
    <source>
        <dbReference type="EMBL" id="AMP02527.1"/>
    </source>
</evidence>
<dbReference type="EMBL" id="CP013234">
    <property type="protein sequence ID" value="AMP02527.1"/>
    <property type="molecule type" value="Genomic_DNA"/>
</dbReference>
<dbReference type="Proteomes" id="UP000074561">
    <property type="component" value="Chromosome"/>
</dbReference>
<evidence type="ECO:0000313" key="2">
    <source>
        <dbReference type="Proteomes" id="UP000074561"/>
    </source>
</evidence>